<dbReference type="PANTHER" id="PTHR12652:SF23">
    <property type="entry name" value="MICROBODY (PEROXISOME) PROLIFERATION PROTEIN PEROXIN 11B (EUROFUNG)"/>
    <property type="match status" value="1"/>
</dbReference>
<feature type="compositionally biased region" description="Basic residues" evidence="5">
    <location>
        <begin position="193"/>
        <end position="206"/>
    </location>
</feature>
<evidence type="ECO:0000313" key="6">
    <source>
        <dbReference type="EMBL" id="KAI6783571.1"/>
    </source>
</evidence>
<protein>
    <recommendedName>
        <fullName evidence="8">AoPex11B-like protein</fullName>
    </recommendedName>
</protein>
<dbReference type="GO" id="GO:0016559">
    <property type="term" value="P:peroxisome fission"/>
    <property type="evidence" value="ECO:0007669"/>
    <property type="project" value="InterPro"/>
</dbReference>
<evidence type="ECO:0000313" key="7">
    <source>
        <dbReference type="Proteomes" id="UP001055219"/>
    </source>
</evidence>
<proteinExistence type="predicted"/>
<evidence type="ECO:0000256" key="3">
    <source>
        <dbReference type="ARBA" id="ARBA00023140"/>
    </source>
</evidence>
<keyword evidence="3" id="KW-0576">Peroxisome</keyword>
<feature type="compositionally biased region" description="Basic and acidic residues" evidence="5">
    <location>
        <begin position="178"/>
        <end position="192"/>
    </location>
</feature>
<accession>A0A9P9Y529</accession>
<reference evidence="6" key="1">
    <citation type="journal article" date="2021" name="J Fungi (Basel)">
        <title>Genomic and Metabolomic Analyses of the Marine Fungus Emericellopsis cladophorae: Insights into Saltwater Adaptability Mechanisms and Its Biosynthetic Potential.</title>
        <authorList>
            <person name="Goncalves M.F.M."/>
            <person name="Hilario S."/>
            <person name="Van de Peer Y."/>
            <person name="Esteves A.C."/>
            <person name="Alves A."/>
        </authorList>
    </citation>
    <scope>NUCLEOTIDE SEQUENCE</scope>
    <source>
        <strain evidence="6">MUM 19.33</strain>
    </source>
</reference>
<reference evidence="6" key="2">
    <citation type="submission" date="2022-07" db="EMBL/GenBank/DDBJ databases">
        <authorList>
            <person name="Goncalves M.F.M."/>
            <person name="Hilario S."/>
            <person name="Van De Peer Y."/>
            <person name="Esteves A.C."/>
            <person name="Alves A."/>
        </authorList>
    </citation>
    <scope>NUCLEOTIDE SEQUENCE</scope>
    <source>
        <strain evidence="6">MUM 19.33</strain>
    </source>
</reference>
<dbReference type="InterPro" id="IPR008733">
    <property type="entry name" value="PEX11"/>
</dbReference>
<name>A0A9P9Y529_9HYPO</name>
<gene>
    <name evidence="6" type="ORF">J7T54_005600</name>
</gene>
<dbReference type="PANTHER" id="PTHR12652">
    <property type="entry name" value="PEROXISOMAL BIOGENESIS FACTOR 11"/>
    <property type="match status" value="1"/>
</dbReference>
<dbReference type="Pfam" id="PF05648">
    <property type="entry name" value="PEX11"/>
    <property type="match status" value="1"/>
</dbReference>
<dbReference type="GO" id="GO:0005778">
    <property type="term" value="C:peroxisomal membrane"/>
    <property type="evidence" value="ECO:0007669"/>
    <property type="project" value="UniProtKB-SubCell"/>
</dbReference>
<evidence type="ECO:0008006" key="8">
    <source>
        <dbReference type="Google" id="ProtNLM"/>
    </source>
</evidence>
<dbReference type="OrthoDB" id="3636394at2759"/>
<evidence type="ECO:0000256" key="5">
    <source>
        <dbReference type="SAM" id="MobiDB-lite"/>
    </source>
</evidence>
<evidence type="ECO:0000256" key="2">
    <source>
        <dbReference type="ARBA" id="ARBA00023136"/>
    </source>
</evidence>
<evidence type="ECO:0000256" key="4">
    <source>
        <dbReference type="ARBA" id="ARBA00046271"/>
    </source>
</evidence>
<organism evidence="6 7">
    <name type="scientific">Emericellopsis cladophorae</name>
    <dbReference type="NCBI Taxonomy" id="2686198"/>
    <lineage>
        <taxon>Eukaryota</taxon>
        <taxon>Fungi</taxon>
        <taxon>Dikarya</taxon>
        <taxon>Ascomycota</taxon>
        <taxon>Pezizomycotina</taxon>
        <taxon>Sordariomycetes</taxon>
        <taxon>Hypocreomycetidae</taxon>
        <taxon>Hypocreales</taxon>
        <taxon>Bionectriaceae</taxon>
        <taxon>Emericellopsis</taxon>
    </lineage>
</organism>
<dbReference type="GeneID" id="75832083"/>
<comment type="caution">
    <text evidence="6">The sequence shown here is derived from an EMBL/GenBank/DDBJ whole genome shotgun (WGS) entry which is preliminary data.</text>
</comment>
<sequence>MTGLYEHFVAFGVDNAGLERLMRLAQSFMMILTSYPAFLQYLTSYTPHLATLATLSSTSSHLNLVRRWLRTFRFFDTFSRSVSLYMSQEKALDTWLSAHAATCLGIFGMLETITVLDLCRIEGLEVFGYKEALGINLEAQRFWFMGLLLSACSTLVKLVRLSAYKPVPATGDGYGTSAEKDGKTVEERLREERKRRKDEKKAHSKKMKDEVTTLSFRFAADVMDLVIPATALGWVTQNWGRASIIMFLTSVLTGTEVWWKVGKKLQTT</sequence>
<dbReference type="RefSeq" id="XP_051364427.1">
    <property type="nucleotide sequence ID" value="XM_051504036.1"/>
</dbReference>
<dbReference type="Proteomes" id="UP001055219">
    <property type="component" value="Unassembled WGS sequence"/>
</dbReference>
<keyword evidence="1" id="KW-0962">Peroxisome biogenesis</keyword>
<dbReference type="EMBL" id="JAGIXG020000007">
    <property type="protein sequence ID" value="KAI6783571.1"/>
    <property type="molecule type" value="Genomic_DNA"/>
</dbReference>
<keyword evidence="7" id="KW-1185">Reference proteome</keyword>
<evidence type="ECO:0000256" key="1">
    <source>
        <dbReference type="ARBA" id="ARBA00022593"/>
    </source>
</evidence>
<comment type="subcellular location">
    <subcellularLocation>
        <location evidence="4">Peroxisome membrane</location>
    </subcellularLocation>
</comment>
<keyword evidence="2" id="KW-0472">Membrane</keyword>
<dbReference type="AlphaFoldDB" id="A0A9P9Y529"/>
<feature type="region of interest" description="Disordered" evidence="5">
    <location>
        <begin position="175"/>
        <end position="206"/>
    </location>
</feature>